<evidence type="ECO:0000259" key="5">
    <source>
        <dbReference type="Pfam" id="PF08125"/>
    </source>
</evidence>
<dbReference type="InterPro" id="IPR013131">
    <property type="entry name" value="Mannitol_DH_N"/>
</dbReference>
<dbReference type="SUPFAM" id="SSF48179">
    <property type="entry name" value="6-phosphogluconate dehydrogenase C-terminal domain-like"/>
    <property type="match status" value="1"/>
</dbReference>
<evidence type="ECO:0000259" key="4">
    <source>
        <dbReference type="Pfam" id="PF01232"/>
    </source>
</evidence>
<feature type="domain" description="Mannitol dehydrogenase N-terminal" evidence="4">
    <location>
        <begin position="16"/>
        <end position="253"/>
    </location>
</feature>
<evidence type="ECO:0000313" key="6">
    <source>
        <dbReference type="EMBL" id="ADZ82944.1"/>
    </source>
</evidence>
<organism evidence="6 7">
    <name type="scientific">Cellulosilyticum lentocellum (strain ATCC 49066 / DSM 5427 / NCIMB 11756 / RHM5)</name>
    <name type="common">Clostridium lentocellum</name>
    <dbReference type="NCBI Taxonomy" id="642492"/>
    <lineage>
        <taxon>Bacteria</taxon>
        <taxon>Bacillati</taxon>
        <taxon>Bacillota</taxon>
        <taxon>Clostridia</taxon>
        <taxon>Lachnospirales</taxon>
        <taxon>Cellulosilyticaceae</taxon>
        <taxon>Cellulosilyticum</taxon>
    </lineage>
</organism>
<dbReference type="HOGENOM" id="CLU_027324_1_0_9"/>
<keyword evidence="7" id="KW-1185">Reference proteome</keyword>
<keyword evidence="2" id="KW-0520">NAD</keyword>
<dbReference type="GO" id="GO:0005829">
    <property type="term" value="C:cytosol"/>
    <property type="evidence" value="ECO:0007669"/>
    <property type="project" value="TreeGrafter"/>
</dbReference>
<dbReference type="Proteomes" id="UP000008467">
    <property type="component" value="Chromosome"/>
</dbReference>
<evidence type="ECO:0000313" key="7">
    <source>
        <dbReference type="Proteomes" id="UP000008467"/>
    </source>
</evidence>
<dbReference type="GO" id="GO:0019592">
    <property type="term" value="P:mannitol catabolic process"/>
    <property type="evidence" value="ECO:0007669"/>
    <property type="project" value="TreeGrafter"/>
</dbReference>
<dbReference type="Gene3D" id="3.40.50.720">
    <property type="entry name" value="NAD(P)-binding Rossmann-like Domain"/>
    <property type="match status" value="1"/>
</dbReference>
<keyword evidence="1 6" id="KW-0560">Oxidoreductase</keyword>
<dbReference type="EC" id="1.1.1.58" evidence="6"/>
<dbReference type="PANTHER" id="PTHR30524:SF0">
    <property type="entry name" value="ALTRONATE OXIDOREDUCTASE-RELATED"/>
    <property type="match status" value="1"/>
</dbReference>
<evidence type="ECO:0000256" key="3">
    <source>
        <dbReference type="ARBA" id="ARBA00048615"/>
    </source>
</evidence>
<dbReference type="InterPro" id="IPR013328">
    <property type="entry name" value="6PGD_dom2"/>
</dbReference>
<dbReference type="KEGG" id="cle:Clole_1216"/>
<evidence type="ECO:0000256" key="2">
    <source>
        <dbReference type="ARBA" id="ARBA00023027"/>
    </source>
</evidence>
<name>F2JGI9_CELLD</name>
<dbReference type="EMBL" id="CP002582">
    <property type="protein sequence ID" value="ADZ82944.1"/>
    <property type="molecule type" value="Genomic_DNA"/>
</dbReference>
<proteinExistence type="predicted"/>
<dbReference type="InterPro" id="IPR013118">
    <property type="entry name" value="Mannitol_DH_C"/>
</dbReference>
<dbReference type="Pfam" id="PF08125">
    <property type="entry name" value="Mannitol_dh_C"/>
    <property type="match status" value="1"/>
</dbReference>
<dbReference type="GO" id="GO:0008926">
    <property type="term" value="F:mannitol-1-phosphate 5-dehydrogenase activity"/>
    <property type="evidence" value="ECO:0007669"/>
    <property type="project" value="UniProtKB-EC"/>
</dbReference>
<sequence length="487" mass="54959">MKKVNEGIVKKERPLKVLQFGEGNFLRAFVEQMIDVANEKGCFDGSVALVKPITFGNLERFKAQDNVYTVILRGKANGETVNEKRIITCVSQSVAANEDYAAYEALSKVETLEFIVSNTTEAGIVYDESDEFELTPPNTYPGKLTKFLFDRYKHFNGDLSKGLKILPVELIEKNGEKLKECILNYIALWNLGEAFATWVKEANIFCNTLVDRIVTGYPREEAAVLCEELGYQDDLLDVAEPFGLWVIESDKDISESFALDKAGCNVVFTNNLKPYRDRKVRILNGGHTGTVLAGYLAGENIVRGCMEDKTIRTYMEHLLFDEIVPTVDLPHDEVVDFTNSVIERFENPFIDHSVLAISLNSVSKWKARNLVSFHDHYEAKGSIPKYLTFSFAALMAFYNSNKLVDGALIGKRGEEEYRIMDDADVLEFFASRVGKLETAQLVKEFTSHTKFWGKDLGEYKNFNDTVTAHLERITAVGMRKALEELIG</sequence>
<dbReference type="RefSeq" id="WP_013656243.1">
    <property type="nucleotide sequence ID" value="NC_015275.1"/>
</dbReference>
<dbReference type="Gene3D" id="1.10.1040.10">
    <property type="entry name" value="N-(1-d-carboxylethyl)-l-norvaline Dehydrogenase, domain 2"/>
    <property type="match status" value="1"/>
</dbReference>
<reference evidence="6 7" key="1">
    <citation type="journal article" date="2011" name="J. Bacteriol.">
        <title>Complete genome sequence of the cellulose-degrading bacterium Cellulosilyticum lentocellum.</title>
        <authorList>
            <consortium name="US DOE Joint Genome Institute"/>
            <person name="Miller D.A."/>
            <person name="Suen G."/>
            <person name="Bruce D."/>
            <person name="Copeland A."/>
            <person name="Cheng J.F."/>
            <person name="Detter C."/>
            <person name="Goodwin L.A."/>
            <person name="Han C.S."/>
            <person name="Hauser L.J."/>
            <person name="Land M.L."/>
            <person name="Lapidus A."/>
            <person name="Lucas S."/>
            <person name="Meincke L."/>
            <person name="Pitluck S."/>
            <person name="Tapia R."/>
            <person name="Teshima H."/>
            <person name="Woyke T."/>
            <person name="Fox B.G."/>
            <person name="Angert E.R."/>
            <person name="Currie C.R."/>
        </authorList>
    </citation>
    <scope>NUCLEOTIDE SEQUENCE [LARGE SCALE GENOMIC DNA]</scope>
    <source>
        <strain evidence="7">ATCC 49066 / DSM 5427 / NCIMB 11756 / RHM5</strain>
    </source>
</reference>
<dbReference type="AlphaFoldDB" id="F2JGI9"/>
<accession>F2JGI9</accession>
<dbReference type="PANTHER" id="PTHR30524">
    <property type="entry name" value="MANNITOL-1-PHOSPHATE 5-DEHYDROGENASE"/>
    <property type="match status" value="1"/>
</dbReference>
<gene>
    <name evidence="6" type="ordered locus">Clole_1216</name>
</gene>
<protein>
    <submittedName>
        <fullName evidence="6">Tagaturonate reductase</fullName>
        <ecNumber evidence="6">1.1.1.58</ecNumber>
    </submittedName>
</protein>
<dbReference type="NCBIfam" id="NF002969">
    <property type="entry name" value="PRK03643.1"/>
    <property type="match status" value="1"/>
</dbReference>
<comment type="catalytic activity">
    <reaction evidence="3">
        <text>D-mannitol 1-phosphate + NAD(+) = beta-D-fructose 6-phosphate + NADH + H(+)</text>
        <dbReference type="Rhea" id="RHEA:19661"/>
        <dbReference type="ChEBI" id="CHEBI:15378"/>
        <dbReference type="ChEBI" id="CHEBI:57540"/>
        <dbReference type="ChEBI" id="CHEBI:57634"/>
        <dbReference type="ChEBI" id="CHEBI:57945"/>
        <dbReference type="ChEBI" id="CHEBI:61381"/>
        <dbReference type="EC" id="1.1.1.17"/>
    </reaction>
</comment>
<feature type="domain" description="Mannitol dehydrogenase C-terminal" evidence="5">
    <location>
        <begin position="271"/>
        <end position="473"/>
    </location>
</feature>
<dbReference type="GO" id="GO:0009026">
    <property type="term" value="F:tagaturonate reductase activity"/>
    <property type="evidence" value="ECO:0007669"/>
    <property type="project" value="UniProtKB-EC"/>
</dbReference>
<dbReference type="InterPro" id="IPR008927">
    <property type="entry name" value="6-PGluconate_DH-like_C_sf"/>
</dbReference>
<dbReference type="Pfam" id="PF01232">
    <property type="entry name" value="Mannitol_dh"/>
    <property type="match status" value="1"/>
</dbReference>
<dbReference type="InterPro" id="IPR036291">
    <property type="entry name" value="NAD(P)-bd_dom_sf"/>
</dbReference>
<dbReference type="STRING" id="642492.Clole_1216"/>
<dbReference type="eggNOG" id="COG0246">
    <property type="taxonomic scope" value="Bacteria"/>
</dbReference>
<dbReference type="SUPFAM" id="SSF51735">
    <property type="entry name" value="NAD(P)-binding Rossmann-fold domains"/>
    <property type="match status" value="1"/>
</dbReference>
<evidence type="ECO:0000256" key="1">
    <source>
        <dbReference type="ARBA" id="ARBA00023002"/>
    </source>
</evidence>